<name>A0AAE3YBB6_9FLAO</name>
<accession>A0AAE3YBB6</accession>
<gene>
    <name evidence="1" type="ORF">J2787_002717</name>
</gene>
<reference evidence="1" key="1">
    <citation type="submission" date="2023-07" db="EMBL/GenBank/DDBJ databases">
        <title>Sorghum-associated microbial communities from plants grown in Nebraska, USA.</title>
        <authorList>
            <person name="Schachtman D."/>
        </authorList>
    </citation>
    <scope>NUCLEOTIDE SEQUENCE</scope>
    <source>
        <strain evidence="1">DS2360</strain>
    </source>
</reference>
<dbReference type="Proteomes" id="UP001184861">
    <property type="component" value="Unassembled WGS sequence"/>
</dbReference>
<evidence type="ECO:0000313" key="2">
    <source>
        <dbReference type="Proteomes" id="UP001184861"/>
    </source>
</evidence>
<sequence length="34" mass="3683">MAERQDAFAVNTTTKDNVSYGLGLDNIVHSITNS</sequence>
<organism evidence="1 2">
    <name type="scientific">Chryseobacterium rhizosphaerae</name>
    <dbReference type="NCBI Taxonomy" id="395937"/>
    <lineage>
        <taxon>Bacteria</taxon>
        <taxon>Pseudomonadati</taxon>
        <taxon>Bacteroidota</taxon>
        <taxon>Flavobacteriia</taxon>
        <taxon>Flavobacteriales</taxon>
        <taxon>Weeksellaceae</taxon>
        <taxon>Chryseobacterium group</taxon>
        <taxon>Chryseobacterium</taxon>
    </lineage>
</organism>
<evidence type="ECO:0000313" key="1">
    <source>
        <dbReference type="EMBL" id="MDR6527325.1"/>
    </source>
</evidence>
<proteinExistence type="predicted"/>
<dbReference type="EMBL" id="JAVDQY010000003">
    <property type="protein sequence ID" value="MDR6527325.1"/>
    <property type="molecule type" value="Genomic_DNA"/>
</dbReference>
<dbReference type="AlphaFoldDB" id="A0AAE3YBB6"/>
<comment type="caution">
    <text evidence="1">The sequence shown here is derived from an EMBL/GenBank/DDBJ whole genome shotgun (WGS) entry which is preliminary data.</text>
</comment>
<protein>
    <submittedName>
        <fullName evidence="1">Uncharacterized protein</fullName>
    </submittedName>
</protein>